<dbReference type="AlphaFoldDB" id="A0A2U8W7U3"/>
<dbReference type="RefSeq" id="WP_109890354.1">
    <property type="nucleotide sequence ID" value="NZ_CP029550.1"/>
</dbReference>
<evidence type="ECO:0000313" key="3">
    <source>
        <dbReference type="EMBL" id="AWN41386.1"/>
    </source>
</evidence>
<evidence type="ECO:0000259" key="2">
    <source>
        <dbReference type="Pfam" id="PF21834"/>
    </source>
</evidence>
<dbReference type="InterPro" id="IPR054189">
    <property type="entry name" value="DUF6894"/>
</dbReference>
<dbReference type="Proteomes" id="UP000245926">
    <property type="component" value="Chromosome"/>
</dbReference>
<dbReference type="OrthoDB" id="7863142at2"/>
<evidence type="ECO:0000313" key="4">
    <source>
        <dbReference type="Proteomes" id="UP000245926"/>
    </source>
</evidence>
<proteinExistence type="predicted"/>
<sequence length="83" mass="9041">MPRFFIDSDDGNLHVHDDEGQDFPDAESARRLATAMLPDMAREKVASGDPSTFLVQVRDEAGVTLYQGTLSFVGAWRDPAASA</sequence>
<feature type="region of interest" description="Disordered" evidence="1">
    <location>
        <begin position="1"/>
        <end position="23"/>
    </location>
</feature>
<organism evidence="3 4">
    <name type="scientific">Methylobacterium durans</name>
    <dbReference type="NCBI Taxonomy" id="2202825"/>
    <lineage>
        <taxon>Bacteria</taxon>
        <taxon>Pseudomonadati</taxon>
        <taxon>Pseudomonadota</taxon>
        <taxon>Alphaproteobacteria</taxon>
        <taxon>Hyphomicrobiales</taxon>
        <taxon>Methylobacteriaceae</taxon>
        <taxon>Methylobacterium</taxon>
    </lineage>
</organism>
<reference evidence="4" key="1">
    <citation type="submission" date="2018-05" db="EMBL/GenBank/DDBJ databases">
        <title>Complete Genome Sequence of Methylobacterium sp. 17SD2-17.</title>
        <authorList>
            <person name="Srinivasan S."/>
        </authorList>
    </citation>
    <scope>NUCLEOTIDE SEQUENCE [LARGE SCALE GENOMIC DNA]</scope>
    <source>
        <strain evidence="4">17SD2-17</strain>
    </source>
</reference>
<gene>
    <name evidence="3" type="ORF">DK389_13770</name>
</gene>
<evidence type="ECO:0000256" key="1">
    <source>
        <dbReference type="SAM" id="MobiDB-lite"/>
    </source>
</evidence>
<feature type="domain" description="DUF6894" evidence="2">
    <location>
        <begin position="3"/>
        <end position="70"/>
    </location>
</feature>
<accession>A0A2U8W7U3</accession>
<dbReference type="EMBL" id="CP029550">
    <property type="protein sequence ID" value="AWN41386.1"/>
    <property type="molecule type" value="Genomic_DNA"/>
</dbReference>
<name>A0A2U8W7U3_9HYPH</name>
<protein>
    <recommendedName>
        <fullName evidence="2">DUF6894 domain-containing protein</fullName>
    </recommendedName>
</protein>
<dbReference type="Pfam" id="PF21834">
    <property type="entry name" value="DUF6894"/>
    <property type="match status" value="1"/>
</dbReference>
<keyword evidence="4" id="KW-1185">Reference proteome</keyword>
<dbReference type="KEGG" id="mets:DK389_13770"/>